<dbReference type="Pfam" id="PF06271">
    <property type="entry name" value="RDD"/>
    <property type="match status" value="1"/>
</dbReference>
<organism evidence="7 8">
    <name type="scientific">Phycicoccus duodecadis</name>
    <dbReference type="NCBI Taxonomy" id="173053"/>
    <lineage>
        <taxon>Bacteria</taxon>
        <taxon>Bacillati</taxon>
        <taxon>Actinomycetota</taxon>
        <taxon>Actinomycetes</taxon>
        <taxon>Micrococcales</taxon>
        <taxon>Intrasporangiaceae</taxon>
        <taxon>Phycicoccus</taxon>
    </lineage>
</organism>
<keyword evidence="3 5" id="KW-1133">Transmembrane helix</keyword>
<proteinExistence type="predicted"/>
<reference evidence="7 8" key="1">
    <citation type="submission" date="2017-12" db="EMBL/GenBank/DDBJ databases">
        <title>Sequencing the genomes of 1000 Actinobacteria strains.</title>
        <authorList>
            <person name="Klenk H.-P."/>
        </authorList>
    </citation>
    <scope>NUCLEOTIDE SEQUENCE [LARGE SCALE GENOMIC DNA]</scope>
    <source>
        <strain evidence="7 8">DSM 12806</strain>
    </source>
</reference>
<sequence>MTTPADPDRARAEALDPSFGRRIAAFVVDWVLSALVTFVVLPYDLLLDPGQRPAMLLGIPQSSWVTLGVFVLLNVVLVSLTGSTVGHRLLGLQVWQVRPGAFPVQVVVRSLLAGLFLPGLVRAGDGRLLHDYVAGTRLVRPGAEDSRDRRSA</sequence>
<evidence type="ECO:0000256" key="2">
    <source>
        <dbReference type="ARBA" id="ARBA00022692"/>
    </source>
</evidence>
<comment type="subcellular location">
    <subcellularLocation>
        <location evidence="1">Membrane</location>
        <topology evidence="1">Multi-pass membrane protein</topology>
    </subcellularLocation>
</comment>
<evidence type="ECO:0000313" key="7">
    <source>
        <dbReference type="EMBL" id="PKW25643.1"/>
    </source>
</evidence>
<evidence type="ECO:0000256" key="1">
    <source>
        <dbReference type="ARBA" id="ARBA00004141"/>
    </source>
</evidence>
<evidence type="ECO:0000259" key="6">
    <source>
        <dbReference type="Pfam" id="PF06271"/>
    </source>
</evidence>
<protein>
    <submittedName>
        <fullName evidence="7">RDD family protein</fullName>
    </submittedName>
</protein>
<accession>A0A2N3YFM0</accession>
<dbReference type="InterPro" id="IPR010432">
    <property type="entry name" value="RDD"/>
</dbReference>
<feature type="domain" description="RDD" evidence="6">
    <location>
        <begin position="17"/>
        <end position="115"/>
    </location>
</feature>
<comment type="caution">
    <text evidence="7">The sequence shown here is derived from an EMBL/GenBank/DDBJ whole genome shotgun (WGS) entry which is preliminary data.</text>
</comment>
<keyword evidence="8" id="KW-1185">Reference proteome</keyword>
<keyword evidence="4 5" id="KW-0472">Membrane</keyword>
<dbReference type="GO" id="GO:0016020">
    <property type="term" value="C:membrane"/>
    <property type="evidence" value="ECO:0007669"/>
    <property type="project" value="UniProtKB-SubCell"/>
</dbReference>
<dbReference type="AlphaFoldDB" id="A0A2N3YFM0"/>
<evidence type="ECO:0000313" key="8">
    <source>
        <dbReference type="Proteomes" id="UP000233781"/>
    </source>
</evidence>
<dbReference type="OrthoDB" id="5187110at2"/>
<keyword evidence="2 5" id="KW-0812">Transmembrane</keyword>
<feature type="transmembrane region" description="Helical" evidence="5">
    <location>
        <begin position="64"/>
        <end position="82"/>
    </location>
</feature>
<gene>
    <name evidence="7" type="ORF">ATL31_0441</name>
</gene>
<name>A0A2N3YFM0_9MICO</name>
<dbReference type="RefSeq" id="WP_101394331.1">
    <property type="nucleotide sequence ID" value="NZ_PJNE01000001.1"/>
</dbReference>
<feature type="transmembrane region" description="Helical" evidence="5">
    <location>
        <begin position="23"/>
        <end position="43"/>
    </location>
</feature>
<evidence type="ECO:0000256" key="4">
    <source>
        <dbReference type="ARBA" id="ARBA00023136"/>
    </source>
</evidence>
<dbReference type="EMBL" id="PJNE01000001">
    <property type="protein sequence ID" value="PKW25643.1"/>
    <property type="molecule type" value="Genomic_DNA"/>
</dbReference>
<dbReference type="Proteomes" id="UP000233781">
    <property type="component" value="Unassembled WGS sequence"/>
</dbReference>
<evidence type="ECO:0000256" key="3">
    <source>
        <dbReference type="ARBA" id="ARBA00022989"/>
    </source>
</evidence>
<evidence type="ECO:0000256" key="5">
    <source>
        <dbReference type="SAM" id="Phobius"/>
    </source>
</evidence>